<dbReference type="PANTHER" id="PTHR36931:SF1">
    <property type="entry name" value="UPF0153 PROTEIN YEIW"/>
    <property type="match status" value="1"/>
</dbReference>
<dbReference type="Pfam" id="PF03692">
    <property type="entry name" value="CxxCxxCC"/>
    <property type="match status" value="1"/>
</dbReference>
<dbReference type="RefSeq" id="WP_071014857.1">
    <property type="nucleotide sequence ID" value="NZ_CP017754.1"/>
</dbReference>
<organism evidence="1 2">
    <name type="scientific">Cupriavidus malaysiensis</name>
    <dbReference type="NCBI Taxonomy" id="367825"/>
    <lineage>
        <taxon>Bacteria</taxon>
        <taxon>Pseudomonadati</taxon>
        <taxon>Pseudomonadota</taxon>
        <taxon>Betaproteobacteria</taxon>
        <taxon>Burkholderiales</taxon>
        <taxon>Burkholderiaceae</taxon>
        <taxon>Cupriavidus</taxon>
    </lineage>
</organism>
<dbReference type="PANTHER" id="PTHR36931">
    <property type="entry name" value="UPF0153 PROTEIN YEIW"/>
    <property type="match status" value="1"/>
</dbReference>
<sequence length="97" mass="9848">MNHQSDLACRPGCGACCIAPSIRSPIPGMPEGKPAGVPCAQLLPDQRCAIFGRPERPAFCAGLRPAADMCGASRGEALAWLARLEADTAPASGAAAC</sequence>
<evidence type="ECO:0008006" key="3">
    <source>
        <dbReference type="Google" id="ProtNLM"/>
    </source>
</evidence>
<dbReference type="InterPro" id="IPR052572">
    <property type="entry name" value="UPF0153_domain"/>
</dbReference>
<reference evidence="1 2" key="1">
    <citation type="submission" date="2016-10" db="EMBL/GenBank/DDBJ databases">
        <title>Complete genome sequences of three Cupriavidus strains isolated from various Malaysian environments.</title>
        <authorList>
            <person name="Abdullah A.A.-A."/>
            <person name="Shafie N.A.H."/>
            <person name="Lau N.S."/>
        </authorList>
    </citation>
    <scope>NUCLEOTIDE SEQUENCE [LARGE SCALE GENOMIC DNA]</scope>
    <source>
        <strain evidence="1 2">USMAA1020</strain>
    </source>
</reference>
<name>A0ABN4TJY4_9BURK</name>
<dbReference type="EMBL" id="CP017754">
    <property type="protein sequence ID" value="AOZ07308.1"/>
    <property type="molecule type" value="Genomic_DNA"/>
</dbReference>
<accession>A0ABN4TJY4</accession>
<keyword evidence="2" id="KW-1185">Reference proteome</keyword>
<dbReference type="InterPro" id="IPR005358">
    <property type="entry name" value="Puta_zinc/iron-chelating_dom"/>
</dbReference>
<dbReference type="Proteomes" id="UP000177515">
    <property type="component" value="Chromosome 1"/>
</dbReference>
<gene>
    <name evidence="1" type="ORF">BKK80_16865</name>
</gene>
<proteinExistence type="predicted"/>
<evidence type="ECO:0000313" key="2">
    <source>
        <dbReference type="Proteomes" id="UP000177515"/>
    </source>
</evidence>
<protein>
    <recommendedName>
        <fullName evidence="3">YkgJ family cysteine cluster protein</fullName>
    </recommendedName>
</protein>
<evidence type="ECO:0000313" key="1">
    <source>
        <dbReference type="EMBL" id="AOZ07308.1"/>
    </source>
</evidence>